<keyword evidence="2" id="KW-1185">Reference proteome</keyword>
<dbReference type="AlphaFoldDB" id="Q6YRU1"/>
<dbReference type="Proteomes" id="UP000001425">
    <property type="component" value="Plasmid pSYSX"/>
</dbReference>
<dbReference type="EnsemblBacteria" id="BAD02120">
    <property type="protein sequence ID" value="BAD02120"/>
    <property type="gene ID" value="BAD02120"/>
</dbReference>
<dbReference type="KEGG" id="syn:slr6063"/>
<name>Q6YRU1_SYNY3</name>
<accession>Q6YRU1</accession>
<evidence type="ECO:0000313" key="2">
    <source>
        <dbReference type="Proteomes" id="UP000001425"/>
    </source>
</evidence>
<dbReference type="PhylomeDB" id="Q6YRU1"/>
<organism evidence="1 2">
    <name type="scientific">Synechocystis sp. (strain ATCC 27184 / PCC 6803 / Kazusa)</name>
    <dbReference type="NCBI Taxonomy" id="1111708"/>
    <lineage>
        <taxon>Bacteria</taxon>
        <taxon>Bacillati</taxon>
        <taxon>Cyanobacteriota</taxon>
        <taxon>Cyanophyceae</taxon>
        <taxon>Synechococcales</taxon>
        <taxon>Merismopediaceae</taxon>
        <taxon>Synechocystis</taxon>
    </lineage>
</organism>
<keyword evidence="1" id="KW-0614">Plasmid</keyword>
<proteinExistence type="predicted"/>
<dbReference type="InParanoid" id="Q6YRU1"/>
<reference evidence="1 2" key="1">
    <citation type="journal article" date="2003" name="DNA Res.">
        <title>Structural analysis of four large plasmids harboring in a unicellular cyanobacterium, Synechocystis sp. PCC 6803.</title>
        <authorList>
            <person name="Kaneko T."/>
            <person name="Nakamura Y."/>
            <person name="Sasamoto S."/>
            <person name="Watanabe A."/>
            <person name="Kohara M."/>
            <person name="Matsumoto M."/>
            <person name="Shimpo S."/>
            <person name="Yamada M."/>
            <person name="Tabata S."/>
        </authorList>
    </citation>
    <scope>NUCLEOTIDE SEQUENCE [LARGE SCALE GENOMIC DNA]</scope>
    <source>
        <strain evidence="2">ATCC 27184 / PCC 6803 / Kazusa</strain>
    </source>
</reference>
<evidence type="ECO:0000313" key="1">
    <source>
        <dbReference type="EMBL" id="BAD02120.1"/>
    </source>
</evidence>
<geneLocation type="plasmid" evidence="1 2">
    <name>pSYSX</name>
</geneLocation>
<dbReference type="EMBL" id="AP006585">
    <property type="protein sequence ID" value="BAD02120.1"/>
    <property type="molecule type" value="Genomic_DNA"/>
</dbReference>
<sequence>MSIAGKSKGDVVQQLEKSYGVARTTVFNRLKYLGYSLDKVDDLFSLSNEQMAELDKLHRWISDGGKMADYPKPGQLTMITDEGELEQYGEVINFDALEGDEELGHAELIRAAQNQAAGILIAQNLLTAEILKNPQHLPADLQAQVEQSKVAIAPKPQNPLVIASQWITKAKAYQSNQNHGQLAA</sequence>
<protein>
    <submittedName>
        <fullName evidence="1">Slr6063 protein</fullName>
    </submittedName>
</protein>
<gene>
    <name evidence="1" type="ordered locus">slr6063</name>
</gene>